<dbReference type="Gene3D" id="1.20.5.2950">
    <property type="match status" value="1"/>
</dbReference>
<evidence type="ECO:0000256" key="6">
    <source>
        <dbReference type="SAM" id="Coils"/>
    </source>
</evidence>
<keyword evidence="8" id="KW-1185">Reference proteome</keyword>
<dbReference type="NCBIfam" id="TIGR01147">
    <property type="entry name" value="V_ATP_synt_G"/>
    <property type="match status" value="1"/>
</dbReference>
<sequence>MSAANSRGIQTLLEAEKEAQKIVHKAREYRTQRLKDARSEAAKEIEAYKKQKDLEFQNHQKQVRHAQYEGKKEQLEAEAQTEIKQKLDEIRRNGIEGRAKVVDELLKAVVTAEAKPHRNFRSG</sequence>
<evidence type="ECO:0000313" key="8">
    <source>
        <dbReference type="Proteomes" id="UP000186594"/>
    </source>
</evidence>
<evidence type="ECO:0000256" key="4">
    <source>
        <dbReference type="ARBA" id="ARBA00023065"/>
    </source>
</evidence>
<evidence type="ECO:0000256" key="3">
    <source>
        <dbReference type="ARBA" id="ARBA00022781"/>
    </source>
</evidence>
<dbReference type="Proteomes" id="UP000186594">
    <property type="component" value="Unassembled WGS sequence"/>
</dbReference>
<keyword evidence="2 5" id="KW-0813">Transport</keyword>
<protein>
    <recommendedName>
        <fullName evidence="5">V-type proton ATPase subunit G</fullName>
    </recommendedName>
</protein>
<accession>A0A1U7LQH2</accession>
<dbReference type="STRING" id="1198029.A0A1U7LQH2"/>
<name>A0A1U7LQH2_NEOID</name>
<dbReference type="GO" id="GO:0046961">
    <property type="term" value="F:proton-transporting ATPase activity, rotational mechanism"/>
    <property type="evidence" value="ECO:0007669"/>
    <property type="project" value="InterPro"/>
</dbReference>
<evidence type="ECO:0000256" key="2">
    <source>
        <dbReference type="ARBA" id="ARBA00022448"/>
    </source>
</evidence>
<reference evidence="7 8" key="1">
    <citation type="submission" date="2016-04" db="EMBL/GenBank/DDBJ databases">
        <title>Evolutionary innovation and constraint leading to complex multicellularity in the Ascomycota.</title>
        <authorList>
            <person name="Cisse O."/>
            <person name="Nguyen A."/>
            <person name="Hewitt D.A."/>
            <person name="Jedd G."/>
            <person name="Stajich J.E."/>
        </authorList>
    </citation>
    <scope>NUCLEOTIDE SEQUENCE [LARGE SCALE GENOMIC DNA]</scope>
    <source>
        <strain evidence="7 8">DAH-3</strain>
    </source>
</reference>
<evidence type="ECO:0000256" key="1">
    <source>
        <dbReference type="ARBA" id="ARBA00010066"/>
    </source>
</evidence>
<evidence type="ECO:0000256" key="5">
    <source>
        <dbReference type="RuleBase" id="RU364019"/>
    </source>
</evidence>
<proteinExistence type="inferred from homology"/>
<feature type="coiled-coil region" evidence="6">
    <location>
        <begin position="12"/>
        <end position="85"/>
    </location>
</feature>
<dbReference type="OrthoDB" id="250802at2759"/>
<dbReference type="GO" id="GO:0000221">
    <property type="term" value="C:vacuolar proton-transporting V-type ATPase, V1 domain"/>
    <property type="evidence" value="ECO:0007669"/>
    <property type="project" value="TreeGrafter"/>
</dbReference>
<gene>
    <name evidence="7" type="ORF">NEOLI_001488</name>
</gene>
<comment type="caution">
    <text evidence="7">The sequence shown here is derived from an EMBL/GenBank/DDBJ whole genome shotgun (WGS) entry which is preliminary data.</text>
</comment>
<evidence type="ECO:0000313" key="7">
    <source>
        <dbReference type="EMBL" id="OLL24894.1"/>
    </source>
</evidence>
<comment type="subunit">
    <text evidence="5">V-ATPase is a heteromultimeric enzyme made up of two complexes: the ATP-hydrolytic V1 complex and the proton translocation V0 complex.</text>
</comment>
<dbReference type="FunFam" id="1.20.5.2950:FF:000001">
    <property type="entry name" value="V-type proton ATPase subunit G"/>
    <property type="match status" value="1"/>
</dbReference>
<dbReference type="PANTHER" id="PTHR12713:SF11">
    <property type="entry name" value="V-TYPE PROTON ATPASE SUBUNIT G"/>
    <property type="match status" value="1"/>
</dbReference>
<keyword evidence="6" id="KW-0175">Coiled coil</keyword>
<keyword evidence="4 5" id="KW-0406">Ion transport</keyword>
<organism evidence="7 8">
    <name type="scientific">Neolecta irregularis (strain DAH-3)</name>
    <dbReference type="NCBI Taxonomy" id="1198029"/>
    <lineage>
        <taxon>Eukaryota</taxon>
        <taxon>Fungi</taxon>
        <taxon>Dikarya</taxon>
        <taxon>Ascomycota</taxon>
        <taxon>Taphrinomycotina</taxon>
        <taxon>Neolectales</taxon>
        <taxon>Neolectaceae</taxon>
        <taxon>Neolecta</taxon>
    </lineage>
</organism>
<dbReference type="InterPro" id="IPR005124">
    <property type="entry name" value="V-ATPase_G"/>
</dbReference>
<dbReference type="EMBL" id="LXFE01000586">
    <property type="protein sequence ID" value="OLL24894.1"/>
    <property type="molecule type" value="Genomic_DNA"/>
</dbReference>
<dbReference type="GO" id="GO:0016887">
    <property type="term" value="F:ATP hydrolysis activity"/>
    <property type="evidence" value="ECO:0007669"/>
    <property type="project" value="TreeGrafter"/>
</dbReference>
<keyword evidence="3 5" id="KW-0375">Hydrogen ion transport</keyword>
<dbReference type="AlphaFoldDB" id="A0A1U7LQH2"/>
<dbReference type="PANTHER" id="PTHR12713">
    <property type="entry name" value="VACUOLAR ATP SYNTHASE SUBUNIT G"/>
    <property type="match status" value="1"/>
</dbReference>
<dbReference type="OMA" id="ARKYRQD"/>
<comment type="function">
    <text evidence="5">Subunit of the V1 complex of vacuolar(H+)-ATPase (V-ATPase), a multisubunit enzyme composed of a peripheral complex (V1) that hydrolyzes ATP and a membrane integral complex (V0) that translocates protons. V-ATPase is responsible for acidifying and maintaining the pH of intracellular compartments and in some cell types, is targeted to the plasma membrane, where it is responsible for acidifying the extracellular environment.</text>
</comment>
<comment type="similarity">
    <text evidence="1 5">Belongs to the V-ATPase G subunit family.</text>
</comment>
<dbReference type="Pfam" id="PF03179">
    <property type="entry name" value="V-ATPase_G"/>
    <property type="match status" value="1"/>
</dbReference>